<sequence>MNTILTTDLSIAMRQGATEAIKLLKVMVNEDRLLMICHLFEGEKTVGEIEALLDIHQPNLSQHLTVLRKNGVVQTRKEGRNVYYSLADPKAIAMLETLHRLYCSDTTES</sequence>
<dbReference type="InterPro" id="IPR051011">
    <property type="entry name" value="Metal_resp_trans_reg"/>
</dbReference>
<keyword evidence="1" id="KW-0805">Transcription regulation</keyword>
<dbReference type="AlphaFoldDB" id="A0A918JF98"/>
<dbReference type="RefSeq" id="WP_189383836.1">
    <property type="nucleotide sequence ID" value="NZ_BAABFY010000057.1"/>
</dbReference>
<reference evidence="5" key="2">
    <citation type="submission" date="2020-09" db="EMBL/GenBank/DDBJ databases">
        <authorList>
            <person name="Sun Q."/>
            <person name="Kim S."/>
        </authorList>
    </citation>
    <scope>NUCLEOTIDE SEQUENCE</scope>
    <source>
        <strain evidence="5">KCTC 23732</strain>
    </source>
</reference>
<evidence type="ECO:0000313" key="5">
    <source>
        <dbReference type="EMBL" id="GGW77924.1"/>
    </source>
</evidence>
<dbReference type="SUPFAM" id="SSF46785">
    <property type="entry name" value="Winged helix' DNA-binding domain"/>
    <property type="match status" value="1"/>
</dbReference>
<dbReference type="SMART" id="SM00418">
    <property type="entry name" value="HTH_ARSR"/>
    <property type="match status" value="1"/>
</dbReference>
<accession>A0A918JF98</accession>
<dbReference type="Gene3D" id="1.10.10.10">
    <property type="entry name" value="Winged helix-like DNA-binding domain superfamily/Winged helix DNA-binding domain"/>
    <property type="match status" value="1"/>
</dbReference>
<gene>
    <name evidence="5" type="ORF">GCM10011450_04710</name>
</gene>
<dbReference type="PANTHER" id="PTHR43132:SF2">
    <property type="entry name" value="ARSENICAL RESISTANCE OPERON REPRESSOR ARSR-RELATED"/>
    <property type="match status" value="1"/>
</dbReference>
<organism evidence="5 6">
    <name type="scientific">Advenella faeciporci</name>
    <dbReference type="NCBI Taxonomy" id="797535"/>
    <lineage>
        <taxon>Bacteria</taxon>
        <taxon>Pseudomonadati</taxon>
        <taxon>Pseudomonadota</taxon>
        <taxon>Betaproteobacteria</taxon>
        <taxon>Burkholderiales</taxon>
        <taxon>Alcaligenaceae</taxon>
    </lineage>
</organism>
<dbReference type="GO" id="GO:0003700">
    <property type="term" value="F:DNA-binding transcription factor activity"/>
    <property type="evidence" value="ECO:0007669"/>
    <property type="project" value="InterPro"/>
</dbReference>
<dbReference type="InterPro" id="IPR001845">
    <property type="entry name" value="HTH_ArsR_DNA-bd_dom"/>
</dbReference>
<dbReference type="InterPro" id="IPR011991">
    <property type="entry name" value="ArsR-like_HTH"/>
</dbReference>
<dbReference type="Proteomes" id="UP000608345">
    <property type="component" value="Unassembled WGS sequence"/>
</dbReference>
<keyword evidence="6" id="KW-1185">Reference proteome</keyword>
<dbReference type="Pfam" id="PF01022">
    <property type="entry name" value="HTH_5"/>
    <property type="match status" value="1"/>
</dbReference>
<proteinExistence type="predicted"/>
<dbReference type="GO" id="GO:0003677">
    <property type="term" value="F:DNA binding"/>
    <property type="evidence" value="ECO:0007669"/>
    <property type="project" value="UniProtKB-KW"/>
</dbReference>
<dbReference type="EMBL" id="BMYS01000002">
    <property type="protein sequence ID" value="GGW77924.1"/>
    <property type="molecule type" value="Genomic_DNA"/>
</dbReference>
<evidence type="ECO:0000256" key="3">
    <source>
        <dbReference type="ARBA" id="ARBA00023163"/>
    </source>
</evidence>
<comment type="caution">
    <text evidence="5">The sequence shown here is derived from an EMBL/GenBank/DDBJ whole genome shotgun (WGS) entry which is preliminary data.</text>
</comment>
<evidence type="ECO:0000256" key="2">
    <source>
        <dbReference type="ARBA" id="ARBA00023125"/>
    </source>
</evidence>
<dbReference type="PROSITE" id="PS50987">
    <property type="entry name" value="HTH_ARSR_2"/>
    <property type="match status" value="1"/>
</dbReference>
<evidence type="ECO:0000256" key="1">
    <source>
        <dbReference type="ARBA" id="ARBA00023015"/>
    </source>
</evidence>
<dbReference type="PRINTS" id="PR00778">
    <property type="entry name" value="HTHARSR"/>
</dbReference>
<dbReference type="InterPro" id="IPR036390">
    <property type="entry name" value="WH_DNA-bd_sf"/>
</dbReference>
<keyword evidence="3" id="KW-0804">Transcription</keyword>
<dbReference type="CDD" id="cd00090">
    <property type="entry name" value="HTH_ARSR"/>
    <property type="match status" value="1"/>
</dbReference>
<name>A0A918JF98_9BURK</name>
<evidence type="ECO:0000259" key="4">
    <source>
        <dbReference type="PROSITE" id="PS50987"/>
    </source>
</evidence>
<reference evidence="5" key="1">
    <citation type="journal article" date="2014" name="Int. J. Syst. Evol. Microbiol.">
        <title>Complete genome sequence of Corynebacterium casei LMG S-19264T (=DSM 44701T), isolated from a smear-ripened cheese.</title>
        <authorList>
            <consortium name="US DOE Joint Genome Institute (JGI-PGF)"/>
            <person name="Walter F."/>
            <person name="Albersmeier A."/>
            <person name="Kalinowski J."/>
            <person name="Ruckert C."/>
        </authorList>
    </citation>
    <scope>NUCLEOTIDE SEQUENCE</scope>
    <source>
        <strain evidence="5">KCTC 23732</strain>
    </source>
</reference>
<protein>
    <submittedName>
        <fullName evidence="5">Transcriptional regulator</fullName>
    </submittedName>
</protein>
<keyword evidence="2" id="KW-0238">DNA-binding</keyword>
<dbReference type="PANTHER" id="PTHR43132">
    <property type="entry name" value="ARSENICAL RESISTANCE OPERON REPRESSOR ARSR-RELATED"/>
    <property type="match status" value="1"/>
</dbReference>
<evidence type="ECO:0000313" key="6">
    <source>
        <dbReference type="Proteomes" id="UP000608345"/>
    </source>
</evidence>
<feature type="domain" description="HTH arsR-type" evidence="4">
    <location>
        <begin position="12"/>
        <end position="106"/>
    </location>
</feature>
<dbReference type="InterPro" id="IPR036388">
    <property type="entry name" value="WH-like_DNA-bd_sf"/>
</dbReference>
<dbReference type="NCBIfam" id="NF033788">
    <property type="entry name" value="HTH_metalloreg"/>
    <property type="match status" value="1"/>
</dbReference>